<dbReference type="AlphaFoldDB" id="A0A423UJB1"/>
<gene>
    <name evidence="2" type="ORF">DMP12_10040</name>
    <name evidence="1" type="ORF">GKG38_10195</name>
</gene>
<evidence type="ECO:0000313" key="2">
    <source>
        <dbReference type="EMBL" id="ROT89268.1"/>
    </source>
</evidence>
<dbReference type="InterPro" id="IPR029465">
    <property type="entry name" value="ATPgrasp_TupA"/>
</dbReference>
<keyword evidence="2" id="KW-0808">Transferase</keyword>
<evidence type="ECO:0000313" key="3">
    <source>
        <dbReference type="Proteomes" id="UP000285258"/>
    </source>
</evidence>
<dbReference type="GO" id="GO:0016740">
    <property type="term" value="F:transferase activity"/>
    <property type="evidence" value="ECO:0007669"/>
    <property type="project" value="UniProtKB-KW"/>
</dbReference>
<accession>A0A423UJB1</accession>
<dbReference type="EMBL" id="QIBW01000011">
    <property type="protein sequence ID" value="ROT89268.1"/>
    <property type="molecule type" value="Genomic_DNA"/>
</dbReference>
<dbReference type="Pfam" id="PF14305">
    <property type="entry name" value="ATPgrasp_TupA"/>
    <property type="match status" value="1"/>
</dbReference>
<comment type="caution">
    <text evidence="2">The sequence shown here is derived from an EMBL/GenBank/DDBJ whole genome shotgun (WGS) entry which is preliminary data.</text>
</comment>
<dbReference type="EMBL" id="WKZA01000048">
    <property type="protein sequence ID" value="MSA95415.1"/>
    <property type="molecule type" value="Genomic_DNA"/>
</dbReference>
<sequence length="311" mass="35656">MSSNGIGKSTYRAFLNGFARFFGSKNAKLFDARFRYGRRLDIEKPRTLADKISWIELNADEELMARCTDKYAVRDYVANLGAENILIPLCGGPWSSVEEIDISAFPDKFVLKATHGCEMNYICMDRTRLDVDDMISHAHQWLAADYPRACVEPHYKLIPRRIYAEEYVGGLDDVIDYKFHCLNGVPSFVLTCSNREESLKLNLYDLEWKPIEGLRGSMKNEREIPKPSGFDTMLEIAKSLSADFDFVRVDLYEAEGKVYFGELTFSPAGGVLPYFTDDFIFRWGEVLHVRGMRESRSHKPFDDAADRGEIR</sequence>
<proteinExistence type="predicted"/>
<reference evidence="3" key="1">
    <citation type="submission" date="2018-05" db="EMBL/GenBank/DDBJ databases">
        <title>Genome Sequencing of selected type strains of the family Eggerthellaceae.</title>
        <authorList>
            <person name="Danylec N."/>
            <person name="Stoll D.A."/>
            <person name="Doetsch A."/>
            <person name="Huch M."/>
        </authorList>
    </citation>
    <scope>NUCLEOTIDE SEQUENCE [LARGE SCALE GENOMIC DNA]</scope>
    <source>
        <strain evidence="3">DSM 27213</strain>
    </source>
</reference>
<evidence type="ECO:0000313" key="1">
    <source>
        <dbReference type="EMBL" id="MSA95415.1"/>
    </source>
</evidence>
<reference evidence="2" key="2">
    <citation type="journal article" date="2019" name="Int. J. Syst. Evol. Microbiol.">
        <title>Gordonibacter faecihominis is a later heterotypic synonym of Gordonibacter urolithinfaciens.</title>
        <authorList>
            <person name="Danylec N."/>
            <person name="Stoll D.A."/>
            <person name="Huch M."/>
        </authorList>
    </citation>
    <scope>NUCLEOTIDE SEQUENCE</scope>
    <source>
        <strain evidence="2">DSM 27213</strain>
    </source>
</reference>
<dbReference type="Proteomes" id="UP000462865">
    <property type="component" value="Unassembled WGS sequence"/>
</dbReference>
<name>A0A423UJB1_9ACTN</name>
<protein>
    <submittedName>
        <fullName evidence="2">Glycosyltransferase</fullName>
    </submittedName>
</protein>
<evidence type="ECO:0000313" key="4">
    <source>
        <dbReference type="Proteomes" id="UP000462865"/>
    </source>
</evidence>
<reference evidence="2" key="3">
    <citation type="journal article" date="2019" name="Microbiol. Resour. Announc.">
        <title>Draft Genome Sequences of Type Strains of Gordonibacter faecihominis, Paraeggerthella hongkongensis, Parvibacter caecicola,Slackia equolifaciens, Slackia faecicanis, and Slackia isoflavoniconvertens.</title>
        <authorList>
            <person name="Danylec N."/>
            <person name="Stoll D.A."/>
            <person name="Dotsch A."/>
            <person name="Huch M."/>
        </authorList>
    </citation>
    <scope>NUCLEOTIDE SEQUENCE</scope>
    <source>
        <strain evidence="2">DSM 27213</strain>
    </source>
</reference>
<dbReference type="RefSeq" id="WP_096226605.1">
    <property type="nucleotide sequence ID" value="NZ_CP168029.1"/>
</dbReference>
<reference evidence="1 4" key="4">
    <citation type="journal article" date="2019" name="Nat. Med.">
        <title>A library of human gut bacterial isolates paired with longitudinal multiomics data enables mechanistic microbiome research.</title>
        <authorList>
            <person name="Poyet M."/>
            <person name="Groussin M."/>
            <person name="Gibbons S.M."/>
            <person name="Avila-Pacheco J."/>
            <person name="Jiang X."/>
            <person name="Kearney S.M."/>
            <person name="Perrotta A.R."/>
            <person name="Berdy B."/>
            <person name="Zhao S."/>
            <person name="Lieberman T.D."/>
            <person name="Swanson P.K."/>
            <person name="Smith M."/>
            <person name="Roesemann S."/>
            <person name="Alexander J.E."/>
            <person name="Rich S.A."/>
            <person name="Livny J."/>
            <person name="Vlamakis H."/>
            <person name="Clish C."/>
            <person name="Bullock K."/>
            <person name="Deik A."/>
            <person name="Scott J."/>
            <person name="Pierce K.A."/>
            <person name="Xavier R.J."/>
            <person name="Alm E.J."/>
        </authorList>
    </citation>
    <scope>NUCLEOTIDE SEQUENCE [LARGE SCALE GENOMIC DNA]</scope>
    <source>
        <strain evidence="1 4">BIOML-A1</strain>
    </source>
</reference>
<dbReference type="Proteomes" id="UP000285258">
    <property type="component" value="Unassembled WGS sequence"/>
</dbReference>
<organism evidence="2 3">
    <name type="scientific">Gordonibacter urolithinfaciens</name>
    <dbReference type="NCBI Taxonomy" id="1335613"/>
    <lineage>
        <taxon>Bacteria</taxon>
        <taxon>Bacillati</taxon>
        <taxon>Actinomycetota</taxon>
        <taxon>Coriobacteriia</taxon>
        <taxon>Eggerthellales</taxon>
        <taxon>Eggerthellaceae</taxon>
        <taxon>Gordonibacter</taxon>
    </lineage>
</organism>